<protein>
    <submittedName>
        <fullName evidence="1">AlpA family phage regulatory protein</fullName>
    </submittedName>
</protein>
<evidence type="ECO:0000313" key="2">
    <source>
        <dbReference type="Proteomes" id="UP000825679"/>
    </source>
</evidence>
<gene>
    <name evidence="1" type="ORF">K4H28_13535</name>
</gene>
<dbReference type="PANTHER" id="PTHR36154">
    <property type="entry name" value="DNA-BINDING TRANSCRIPTIONAL ACTIVATOR ALPA"/>
    <property type="match status" value="1"/>
</dbReference>
<dbReference type="Gene3D" id="1.10.238.160">
    <property type="match status" value="1"/>
</dbReference>
<accession>A0ABX8Z7G3</accession>
<name>A0ABX8Z7G3_9NEIS</name>
<dbReference type="Pfam" id="PF05930">
    <property type="entry name" value="Phage_AlpA"/>
    <property type="match status" value="1"/>
</dbReference>
<organism evidence="1 2">
    <name type="scientific">Deefgea tanakiae</name>
    <dbReference type="NCBI Taxonomy" id="2865840"/>
    <lineage>
        <taxon>Bacteria</taxon>
        <taxon>Pseudomonadati</taxon>
        <taxon>Pseudomonadota</taxon>
        <taxon>Betaproteobacteria</taxon>
        <taxon>Neisseriales</taxon>
        <taxon>Chitinibacteraceae</taxon>
        <taxon>Deefgea</taxon>
    </lineage>
</organism>
<dbReference type="InterPro" id="IPR052931">
    <property type="entry name" value="Prophage_regulatory_activator"/>
</dbReference>
<sequence length="72" mass="7912">MTNQTIPDSLPQIFNRKTVEQITTKSRTSIYRDMAAGTFPKNISLGGSRVGWLASDIAAWVESRIAASKAQQ</sequence>
<evidence type="ECO:0000313" key="1">
    <source>
        <dbReference type="EMBL" id="QZA77294.1"/>
    </source>
</evidence>
<dbReference type="Proteomes" id="UP000825679">
    <property type="component" value="Chromosome"/>
</dbReference>
<dbReference type="EMBL" id="CP081150">
    <property type="protein sequence ID" value="QZA77294.1"/>
    <property type="molecule type" value="Genomic_DNA"/>
</dbReference>
<dbReference type="RefSeq" id="WP_221005677.1">
    <property type="nucleotide sequence ID" value="NZ_CP081150.1"/>
</dbReference>
<keyword evidence="2" id="KW-1185">Reference proteome</keyword>
<proteinExistence type="predicted"/>
<dbReference type="PANTHER" id="PTHR36154:SF1">
    <property type="entry name" value="DNA-BINDING TRANSCRIPTIONAL ACTIVATOR ALPA"/>
    <property type="match status" value="1"/>
</dbReference>
<dbReference type="InterPro" id="IPR010260">
    <property type="entry name" value="AlpA"/>
</dbReference>
<reference evidence="1 2" key="1">
    <citation type="submission" date="2021-08" db="EMBL/GenBank/DDBJ databases">
        <title>complete genome sequencing of Deefgea sp. D25.</title>
        <authorList>
            <person name="Bae J.-W."/>
            <person name="Gim D.-H."/>
        </authorList>
    </citation>
    <scope>NUCLEOTIDE SEQUENCE [LARGE SCALE GENOMIC DNA]</scope>
    <source>
        <strain evidence="1 2">D25</strain>
    </source>
</reference>